<dbReference type="AlphaFoldDB" id="A0A183CQ63"/>
<dbReference type="SUPFAM" id="SSF54928">
    <property type="entry name" value="RNA-binding domain, RBD"/>
    <property type="match status" value="1"/>
</dbReference>
<dbReference type="GO" id="GO:0003723">
    <property type="term" value="F:RNA binding"/>
    <property type="evidence" value="ECO:0007669"/>
    <property type="project" value="UniProtKB-UniRule"/>
</dbReference>
<dbReference type="WBParaSite" id="GPLIN_001502100">
    <property type="protein sequence ID" value="GPLIN_001502100"/>
    <property type="gene ID" value="GPLIN_001502100"/>
</dbReference>
<accession>A0A183CQ63</accession>
<dbReference type="PANTHER" id="PTHR48038">
    <property type="entry name" value="RIBONUCLEOPROTEIN RB97D"/>
    <property type="match status" value="1"/>
</dbReference>
<evidence type="ECO:0000313" key="3">
    <source>
        <dbReference type="Proteomes" id="UP000050741"/>
    </source>
</evidence>
<keyword evidence="1" id="KW-0694">RNA-binding</keyword>
<evidence type="ECO:0000259" key="2">
    <source>
        <dbReference type="PROSITE" id="PS50102"/>
    </source>
</evidence>
<evidence type="ECO:0000256" key="1">
    <source>
        <dbReference type="PROSITE-ProRule" id="PRU00176"/>
    </source>
</evidence>
<organism evidence="3 4">
    <name type="scientific">Globodera pallida</name>
    <name type="common">Potato cyst nematode worm</name>
    <name type="synonym">Heterodera pallida</name>
    <dbReference type="NCBI Taxonomy" id="36090"/>
    <lineage>
        <taxon>Eukaryota</taxon>
        <taxon>Metazoa</taxon>
        <taxon>Ecdysozoa</taxon>
        <taxon>Nematoda</taxon>
        <taxon>Chromadorea</taxon>
        <taxon>Rhabditida</taxon>
        <taxon>Tylenchina</taxon>
        <taxon>Tylenchomorpha</taxon>
        <taxon>Tylenchoidea</taxon>
        <taxon>Heteroderidae</taxon>
        <taxon>Heteroderinae</taxon>
        <taxon>Globodera</taxon>
    </lineage>
</organism>
<evidence type="ECO:0000313" key="4">
    <source>
        <dbReference type="WBParaSite" id="GPLIN_001502100"/>
    </source>
</evidence>
<reference evidence="3" key="2">
    <citation type="submission" date="2014-05" db="EMBL/GenBank/DDBJ databases">
        <title>The genome and life-stage specific transcriptomes of Globodera pallida elucidate key aspects of plant parasitism by a cyst nematode.</title>
        <authorList>
            <person name="Cotton J.A."/>
            <person name="Lilley C.J."/>
            <person name="Jones L.M."/>
            <person name="Kikuchi T."/>
            <person name="Reid A.J."/>
            <person name="Thorpe P."/>
            <person name="Tsai I.J."/>
            <person name="Beasley H."/>
            <person name="Blok V."/>
            <person name="Cock P.J.A."/>
            <person name="Van den Akker S.E."/>
            <person name="Holroyd N."/>
            <person name="Hunt M."/>
            <person name="Mantelin S."/>
            <person name="Naghra H."/>
            <person name="Pain A."/>
            <person name="Palomares-Rius J.E."/>
            <person name="Zarowiecki M."/>
            <person name="Berriman M."/>
            <person name="Jones J.T."/>
            <person name="Urwin P.E."/>
        </authorList>
    </citation>
    <scope>NUCLEOTIDE SEQUENCE [LARGE SCALE GENOMIC DNA]</scope>
    <source>
        <strain evidence="3">Lindley</strain>
    </source>
</reference>
<proteinExistence type="predicted"/>
<feature type="domain" description="RRM" evidence="2">
    <location>
        <begin position="1"/>
        <end position="65"/>
    </location>
</feature>
<dbReference type="InterPro" id="IPR000504">
    <property type="entry name" value="RRM_dom"/>
</dbReference>
<reference evidence="4" key="3">
    <citation type="submission" date="2016-06" db="UniProtKB">
        <authorList>
            <consortium name="WormBaseParasite"/>
        </authorList>
    </citation>
    <scope>IDENTIFICATION</scope>
</reference>
<protein>
    <submittedName>
        <fullName evidence="4">RRM domain-containing protein</fullName>
    </submittedName>
</protein>
<dbReference type="InterPro" id="IPR012677">
    <property type="entry name" value="Nucleotide-bd_a/b_plait_sf"/>
</dbReference>
<dbReference type="Proteomes" id="UP000050741">
    <property type="component" value="Unassembled WGS sequence"/>
</dbReference>
<dbReference type="PANTHER" id="PTHR48038:SF1">
    <property type="entry name" value="RIBONUCLEOPROTEIN RB97D"/>
    <property type="match status" value="1"/>
</dbReference>
<dbReference type="Gene3D" id="3.30.70.330">
    <property type="match status" value="1"/>
</dbReference>
<dbReference type="Pfam" id="PF00076">
    <property type="entry name" value="RRM_1"/>
    <property type="match status" value="1"/>
</dbReference>
<sequence length="174" mass="18479">EPIRSLFSQFGAIKEVRLFASQNFGFVVFADKSSAAQSILEMHGRELDLGVVAGKCTARVKWGRQPQQQQNGAMVVNERHGTNTNGGTVPNNTIPTLMEISRQKSAAAASVAAVAVRLAQQQQLALSALAVQQQQQIVRLPAGVNHPQLMATQAQNIANGAAGAMAMFGGWGNE</sequence>
<name>A0A183CQ63_GLOPA</name>
<reference evidence="3" key="1">
    <citation type="submission" date="2013-12" db="EMBL/GenBank/DDBJ databases">
        <authorList>
            <person name="Aslett M."/>
        </authorList>
    </citation>
    <scope>NUCLEOTIDE SEQUENCE [LARGE SCALE GENOMIC DNA]</scope>
    <source>
        <strain evidence="3">Lindley</strain>
    </source>
</reference>
<keyword evidence="3" id="KW-1185">Reference proteome</keyword>
<dbReference type="PROSITE" id="PS50102">
    <property type="entry name" value="RRM"/>
    <property type="match status" value="1"/>
</dbReference>
<dbReference type="InterPro" id="IPR035979">
    <property type="entry name" value="RBD_domain_sf"/>
</dbReference>